<dbReference type="Pfam" id="PF01535">
    <property type="entry name" value="PPR"/>
    <property type="match status" value="2"/>
</dbReference>
<sequence>MATTCLTIFFYVGTFDLSKMIVRAAIKLHQIAFNFSLCRSISSLERSIKAAIETESYQEIPDLLISSKIQSLHNPNPFSFLSTFPLNQRTHIIDKILQSFITIRPHSRLKLVYSCLLSHTLQSPNPLPLALAILQRGFRSGFMPEPQIRLFLTSAWLNTRVQLHTVAGILLEMESIGYYPDCGICNYIIYSLCSVDQLPEAVKVLKGMSGAGCVPDLECYDTVIGSMSKARKTVDAVEIMKEMVVKVGLNPRQGTMMKLAAALRANREILIAVELIEFLEREGCVVGFGCYQLVLEGCLERKEYILAAKVVMRMTDKGFIPYIKVRQKVVEGLIDADAWNIACTVRQRFAELSS</sequence>
<evidence type="ECO:0000256" key="3">
    <source>
        <dbReference type="PROSITE-ProRule" id="PRU00708"/>
    </source>
</evidence>
<name>B9SGM9_RICCO</name>
<accession>B9SGM9</accession>
<evidence type="ECO:0000256" key="2">
    <source>
        <dbReference type="ARBA" id="ARBA00022737"/>
    </source>
</evidence>
<dbReference type="EMBL" id="EQ973954">
    <property type="protein sequence ID" value="EEF37275.1"/>
    <property type="molecule type" value="Genomic_DNA"/>
</dbReference>
<evidence type="ECO:0000313" key="5">
    <source>
        <dbReference type="Proteomes" id="UP000008311"/>
    </source>
</evidence>
<dbReference type="PANTHER" id="PTHR47939">
    <property type="entry name" value="MEMBRANE-ASSOCIATED SALT-INDUCIBLE PROTEIN-LIKE"/>
    <property type="match status" value="1"/>
</dbReference>
<protein>
    <submittedName>
        <fullName evidence="4">Pentatricopeptide repeat-containing protein, putative</fullName>
    </submittedName>
</protein>
<dbReference type="GO" id="GO:0003729">
    <property type="term" value="F:mRNA binding"/>
    <property type="evidence" value="ECO:0000318"/>
    <property type="project" value="GO_Central"/>
</dbReference>
<dbReference type="InterPro" id="IPR050667">
    <property type="entry name" value="PPR-containing_protein"/>
</dbReference>
<proteinExistence type="inferred from homology"/>
<dbReference type="OrthoDB" id="1911783at2759"/>
<dbReference type="PANTHER" id="PTHR47939:SF13">
    <property type="entry name" value="OS03G0201400 PROTEIN"/>
    <property type="match status" value="1"/>
</dbReference>
<dbReference type="InterPro" id="IPR011990">
    <property type="entry name" value="TPR-like_helical_dom_sf"/>
</dbReference>
<gene>
    <name evidence="4" type="ORF">RCOM_0554370</name>
</gene>
<dbReference type="FunCoup" id="B9SGM9">
    <property type="interactions" value="378"/>
</dbReference>
<dbReference type="Proteomes" id="UP000008311">
    <property type="component" value="Unassembled WGS sequence"/>
</dbReference>
<dbReference type="Gene3D" id="1.25.40.10">
    <property type="entry name" value="Tetratricopeptide repeat domain"/>
    <property type="match status" value="1"/>
</dbReference>
<dbReference type="STRING" id="3988.B9SGM9"/>
<evidence type="ECO:0000313" key="4">
    <source>
        <dbReference type="EMBL" id="EEF37275.1"/>
    </source>
</evidence>
<dbReference type="OMA" id="CIPVPQT"/>
<dbReference type="eggNOG" id="KOG4197">
    <property type="taxonomic scope" value="Eukaryota"/>
</dbReference>
<dbReference type="NCBIfam" id="TIGR00756">
    <property type="entry name" value="PPR"/>
    <property type="match status" value="2"/>
</dbReference>
<dbReference type="KEGG" id="rcu:8264233"/>
<dbReference type="AlphaFoldDB" id="B9SGM9"/>
<comment type="similarity">
    <text evidence="1">Belongs to the PPR family. P subfamily.</text>
</comment>
<keyword evidence="5" id="KW-1185">Reference proteome</keyword>
<feature type="repeat" description="PPR" evidence="3">
    <location>
        <begin position="181"/>
        <end position="215"/>
    </location>
</feature>
<evidence type="ECO:0000256" key="1">
    <source>
        <dbReference type="ARBA" id="ARBA00007626"/>
    </source>
</evidence>
<dbReference type="InterPro" id="IPR002885">
    <property type="entry name" value="PPR_rpt"/>
</dbReference>
<dbReference type="InParanoid" id="B9SGM9"/>
<keyword evidence="2" id="KW-0677">Repeat</keyword>
<dbReference type="PROSITE" id="PS51375">
    <property type="entry name" value="PPR"/>
    <property type="match status" value="1"/>
</dbReference>
<organism evidence="4 5">
    <name type="scientific">Ricinus communis</name>
    <name type="common">Castor bean</name>
    <dbReference type="NCBI Taxonomy" id="3988"/>
    <lineage>
        <taxon>Eukaryota</taxon>
        <taxon>Viridiplantae</taxon>
        <taxon>Streptophyta</taxon>
        <taxon>Embryophyta</taxon>
        <taxon>Tracheophyta</taxon>
        <taxon>Spermatophyta</taxon>
        <taxon>Magnoliopsida</taxon>
        <taxon>eudicotyledons</taxon>
        <taxon>Gunneridae</taxon>
        <taxon>Pentapetalae</taxon>
        <taxon>rosids</taxon>
        <taxon>fabids</taxon>
        <taxon>Malpighiales</taxon>
        <taxon>Euphorbiaceae</taxon>
        <taxon>Acalyphoideae</taxon>
        <taxon>Acalypheae</taxon>
        <taxon>Ricinus</taxon>
    </lineage>
</organism>
<reference evidence="5" key="1">
    <citation type="journal article" date="2010" name="Nat. Biotechnol.">
        <title>Draft genome sequence of the oilseed species Ricinus communis.</title>
        <authorList>
            <person name="Chan A.P."/>
            <person name="Crabtree J."/>
            <person name="Zhao Q."/>
            <person name="Lorenzi H."/>
            <person name="Orvis J."/>
            <person name="Puiu D."/>
            <person name="Melake-Berhan A."/>
            <person name="Jones K.M."/>
            <person name="Redman J."/>
            <person name="Chen G."/>
            <person name="Cahoon E.B."/>
            <person name="Gedil M."/>
            <person name="Stanke M."/>
            <person name="Haas B.J."/>
            <person name="Wortman J.R."/>
            <person name="Fraser-Liggett C.M."/>
            <person name="Ravel J."/>
            <person name="Rabinowicz P.D."/>
        </authorList>
    </citation>
    <scope>NUCLEOTIDE SEQUENCE [LARGE SCALE GENOMIC DNA]</scope>
    <source>
        <strain evidence="5">cv. Hale</strain>
    </source>
</reference>